<dbReference type="GO" id="GO:0005634">
    <property type="term" value="C:nucleus"/>
    <property type="evidence" value="ECO:0007669"/>
    <property type="project" value="UniProtKB-SubCell"/>
</dbReference>
<dbReference type="OrthoDB" id="1746739at2759"/>
<evidence type="ECO:0000256" key="7">
    <source>
        <dbReference type="SAM" id="MobiDB-lite"/>
    </source>
</evidence>
<name>A0A1V8TC79_9PEZI</name>
<dbReference type="EMBL" id="NAJO01000011">
    <property type="protein sequence ID" value="OQO08987.1"/>
    <property type="molecule type" value="Genomic_DNA"/>
</dbReference>
<feature type="compositionally biased region" description="Low complexity" evidence="7">
    <location>
        <begin position="17"/>
        <end position="32"/>
    </location>
</feature>
<feature type="compositionally biased region" description="Pro residues" evidence="7">
    <location>
        <begin position="121"/>
        <end position="136"/>
    </location>
</feature>
<evidence type="ECO:0000313" key="10">
    <source>
        <dbReference type="Proteomes" id="UP000192596"/>
    </source>
</evidence>
<dbReference type="PANTHER" id="PTHR33572">
    <property type="entry name" value="SPORE DEVELOPMENT REGULATOR VOSA"/>
    <property type="match status" value="1"/>
</dbReference>
<keyword evidence="5" id="KW-0539">Nucleus</keyword>
<evidence type="ECO:0000256" key="2">
    <source>
        <dbReference type="ARBA" id="ARBA00022969"/>
    </source>
</evidence>
<evidence type="ECO:0000256" key="3">
    <source>
        <dbReference type="ARBA" id="ARBA00023015"/>
    </source>
</evidence>
<comment type="subcellular location">
    <subcellularLocation>
        <location evidence="1">Nucleus</location>
    </subcellularLocation>
</comment>
<dbReference type="InterPro" id="IPR021740">
    <property type="entry name" value="Velvet"/>
</dbReference>
<evidence type="ECO:0000256" key="6">
    <source>
        <dbReference type="ARBA" id="ARBA00038045"/>
    </source>
</evidence>
<dbReference type="PANTHER" id="PTHR33572:SF3">
    <property type="entry name" value="VELVET COMPLEX SUBUNIT B"/>
    <property type="match status" value="1"/>
</dbReference>
<dbReference type="Gene3D" id="2.60.40.3960">
    <property type="entry name" value="Velvet domain"/>
    <property type="match status" value="1"/>
</dbReference>
<dbReference type="InterPro" id="IPR038491">
    <property type="entry name" value="Velvet_dom_sf"/>
</dbReference>
<accession>A0A1V8TC79</accession>
<dbReference type="GO" id="GO:0030435">
    <property type="term" value="P:sporulation resulting in formation of a cellular spore"/>
    <property type="evidence" value="ECO:0007669"/>
    <property type="project" value="UniProtKB-KW"/>
</dbReference>
<sequence length="455" mass="49554">MQAASQSESAGYHAHPQSGGYSQQNGQSYGSGLHSNTYESPSSQAMQPYPYQQPQYGYQQQPPTQSQHPQPQYMQHPSQQPPMQSQYQHGPPLGYPPPPGARPMYSMPPTMLPPLIQHPSMVPPSHLPPGPGPPSSLIPSQPNAYHHALNPVAALTRPDRPLVVSNVSGKYRYALEVVQEPQRARMCGFGDKDRRPITPPPCVRLRVTLADTGEEVPHKDLDGSFFILQVDLWDKDAGQEVNIVKASSTSPAASISTAQTTSFPPVEGNAHLIMQHQQQHGPLQYMGNDPHGQPIYGAPDPQQMPMPQTHSASTAMYTRNLIGSLTVNASSLNDTKKQPGFWFVLQDLSVRMEGHFRLKMNFIDVGSTLSNPPEPPSLASLGAAPPPNGLHKGRCPVLASVFSEPFQVFSAKKFPGVIESTSLSKVFAAQGIKIPIRKEGRAVEVGKEEDEEGDD</sequence>
<gene>
    <name evidence="9" type="ORF">B0A48_05877</name>
</gene>
<proteinExistence type="inferred from homology"/>
<protein>
    <recommendedName>
        <fullName evidence="8">Velvet domain-containing protein</fullName>
    </recommendedName>
</protein>
<dbReference type="STRING" id="1507870.A0A1V8TC79"/>
<evidence type="ECO:0000256" key="5">
    <source>
        <dbReference type="ARBA" id="ARBA00023242"/>
    </source>
</evidence>
<evidence type="ECO:0000256" key="1">
    <source>
        <dbReference type="ARBA" id="ARBA00004123"/>
    </source>
</evidence>
<comment type="caution">
    <text evidence="9">The sequence shown here is derived from an EMBL/GenBank/DDBJ whole genome shotgun (WGS) entry which is preliminary data.</text>
</comment>
<evidence type="ECO:0000256" key="4">
    <source>
        <dbReference type="ARBA" id="ARBA00023163"/>
    </source>
</evidence>
<comment type="similarity">
    <text evidence="6">Belongs to the velvet family. VelB subfamily.</text>
</comment>
<keyword evidence="10" id="KW-1185">Reference proteome</keyword>
<evidence type="ECO:0000313" key="9">
    <source>
        <dbReference type="EMBL" id="OQO08987.1"/>
    </source>
</evidence>
<dbReference type="Pfam" id="PF11754">
    <property type="entry name" value="Velvet"/>
    <property type="match status" value="1"/>
</dbReference>
<feature type="domain" description="Velvet" evidence="8">
    <location>
        <begin position="168"/>
        <end position="437"/>
    </location>
</feature>
<keyword evidence="3" id="KW-0805">Transcription regulation</keyword>
<organism evidence="9 10">
    <name type="scientific">Cryoendolithus antarcticus</name>
    <dbReference type="NCBI Taxonomy" id="1507870"/>
    <lineage>
        <taxon>Eukaryota</taxon>
        <taxon>Fungi</taxon>
        <taxon>Dikarya</taxon>
        <taxon>Ascomycota</taxon>
        <taxon>Pezizomycotina</taxon>
        <taxon>Dothideomycetes</taxon>
        <taxon>Dothideomycetidae</taxon>
        <taxon>Cladosporiales</taxon>
        <taxon>Cladosporiaceae</taxon>
        <taxon>Cryoendolithus</taxon>
    </lineage>
</organism>
<evidence type="ECO:0000259" key="8">
    <source>
        <dbReference type="PROSITE" id="PS51821"/>
    </source>
</evidence>
<dbReference type="InParanoid" id="A0A1V8TC79"/>
<keyword evidence="2" id="KW-0749">Sporulation</keyword>
<keyword evidence="4" id="KW-0804">Transcription</keyword>
<reference evidence="10" key="1">
    <citation type="submission" date="2017-03" db="EMBL/GenBank/DDBJ databases">
        <title>Genomes of endolithic fungi from Antarctica.</title>
        <authorList>
            <person name="Coleine C."/>
            <person name="Masonjones S."/>
            <person name="Stajich J.E."/>
        </authorList>
    </citation>
    <scope>NUCLEOTIDE SEQUENCE [LARGE SCALE GENOMIC DNA]</scope>
    <source>
        <strain evidence="10">CCFEE 5527</strain>
    </source>
</reference>
<dbReference type="AlphaFoldDB" id="A0A1V8TC79"/>
<dbReference type="InterPro" id="IPR037525">
    <property type="entry name" value="Velvet_dom"/>
</dbReference>
<dbReference type="Proteomes" id="UP000192596">
    <property type="component" value="Unassembled WGS sequence"/>
</dbReference>
<dbReference type="PROSITE" id="PS51821">
    <property type="entry name" value="VELVET"/>
    <property type="match status" value="1"/>
</dbReference>
<feature type="compositionally biased region" description="Low complexity" evidence="7">
    <location>
        <begin position="40"/>
        <end position="92"/>
    </location>
</feature>
<feature type="region of interest" description="Disordered" evidence="7">
    <location>
        <begin position="1"/>
        <end position="137"/>
    </location>
</feature>